<gene>
    <name evidence="1" type="ORF">PAXRUDRAFT_20714</name>
</gene>
<reference evidence="1 2" key="1">
    <citation type="submission" date="2014-04" db="EMBL/GenBank/DDBJ databases">
        <authorList>
            <consortium name="DOE Joint Genome Institute"/>
            <person name="Kuo A."/>
            <person name="Kohler A."/>
            <person name="Jargeat P."/>
            <person name="Nagy L.G."/>
            <person name="Floudas D."/>
            <person name="Copeland A."/>
            <person name="Barry K.W."/>
            <person name="Cichocki N."/>
            <person name="Veneault-Fourrey C."/>
            <person name="LaButti K."/>
            <person name="Lindquist E.A."/>
            <person name="Lipzen A."/>
            <person name="Lundell T."/>
            <person name="Morin E."/>
            <person name="Murat C."/>
            <person name="Sun H."/>
            <person name="Tunlid A."/>
            <person name="Henrissat B."/>
            <person name="Grigoriev I.V."/>
            <person name="Hibbett D.S."/>
            <person name="Martin F."/>
            <person name="Nordberg H.P."/>
            <person name="Cantor M.N."/>
            <person name="Hua S.X."/>
        </authorList>
    </citation>
    <scope>NUCLEOTIDE SEQUENCE [LARGE SCALE GENOMIC DNA]</scope>
    <source>
        <strain evidence="1 2">Ve08.2h10</strain>
    </source>
</reference>
<sequence>MEFVLLIRNASFLDPITKLTPDIIERMRNAPQGLMDLNNPGLRHSISCYLSNEHASQIAYDGVIRSTLSIFLQAEGVEDCLSFKATESFIKKYMGIEYVLHDMCQDSCMAFTGPFEDSDNCPMCGISRWDVVKLWESNGQCKIPIRKFLTILLGPQLQARYRDAQSTRDMNWLHDKADEIIEEIRQTGRIGVVEDIAMGWDFLGAKLDGNIKPGDIVLLASMDAAQLYEDKESDCWMYIWILVNLSPDKRYRKLNVLPGGFIPGPNKPKNLNSFLAVRLHHLAALQREGLSVWDASCDIIFKPDLYFLYPTGDGPALVYWDGMVGHCRKNGCRVYCETKGRRKTRQSHYYPALLKPIDRACAGSDHADISVLNLSAAGSQNYSANLLNLMSAPNQRQFEITRMDTGITRVPLILGLNWS</sequence>
<dbReference type="EMBL" id="KN829616">
    <property type="protein sequence ID" value="KIK73569.1"/>
    <property type="molecule type" value="Genomic_DNA"/>
</dbReference>
<dbReference type="OrthoDB" id="2669721at2759"/>
<dbReference type="Proteomes" id="UP000054538">
    <property type="component" value="Unassembled WGS sequence"/>
</dbReference>
<evidence type="ECO:0000313" key="1">
    <source>
        <dbReference type="EMBL" id="KIK73569.1"/>
    </source>
</evidence>
<dbReference type="InParanoid" id="A0A0D0D159"/>
<keyword evidence="2" id="KW-1185">Reference proteome</keyword>
<accession>A0A0D0D159</accession>
<dbReference type="HOGENOM" id="CLU_007337_1_1_1"/>
<name>A0A0D0D159_9AGAM</name>
<organism evidence="1 2">
    <name type="scientific">Paxillus rubicundulus Ve08.2h10</name>
    <dbReference type="NCBI Taxonomy" id="930991"/>
    <lineage>
        <taxon>Eukaryota</taxon>
        <taxon>Fungi</taxon>
        <taxon>Dikarya</taxon>
        <taxon>Basidiomycota</taxon>
        <taxon>Agaricomycotina</taxon>
        <taxon>Agaricomycetes</taxon>
        <taxon>Agaricomycetidae</taxon>
        <taxon>Boletales</taxon>
        <taxon>Paxilineae</taxon>
        <taxon>Paxillaceae</taxon>
        <taxon>Paxillus</taxon>
    </lineage>
</organism>
<dbReference type="STRING" id="930991.A0A0D0D159"/>
<proteinExistence type="predicted"/>
<reference evidence="2" key="2">
    <citation type="submission" date="2015-01" db="EMBL/GenBank/DDBJ databases">
        <title>Evolutionary Origins and Diversification of the Mycorrhizal Mutualists.</title>
        <authorList>
            <consortium name="DOE Joint Genome Institute"/>
            <consortium name="Mycorrhizal Genomics Consortium"/>
            <person name="Kohler A."/>
            <person name="Kuo A."/>
            <person name="Nagy L.G."/>
            <person name="Floudas D."/>
            <person name="Copeland A."/>
            <person name="Barry K.W."/>
            <person name="Cichocki N."/>
            <person name="Veneault-Fourrey C."/>
            <person name="LaButti K."/>
            <person name="Lindquist E.A."/>
            <person name="Lipzen A."/>
            <person name="Lundell T."/>
            <person name="Morin E."/>
            <person name="Murat C."/>
            <person name="Riley R."/>
            <person name="Ohm R."/>
            <person name="Sun H."/>
            <person name="Tunlid A."/>
            <person name="Henrissat B."/>
            <person name="Grigoriev I.V."/>
            <person name="Hibbett D.S."/>
            <person name="Martin F."/>
        </authorList>
    </citation>
    <scope>NUCLEOTIDE SEQUENCE [LARGE SCALE GENOMIC DNA]</scope>
    <source>
        <strain evidence="2">Ve08.2h10</strain>
    </source>
</reference>
<protein>
    <submittedName>
        <fullName evidence="1">Uncharacterized protein</fullName>
    </submittedName>
</protein>
<evidence type="ECO:0000313" key="2">
    <source>
        <dbReference type="Proteomes" id="UP000054538"/>
    </source>
</evidence>
<dbReference type="AlphaFoldDB" id="A0A0D0D159"/>